<evidence type="ECO:0000256" key="1">
    <source>
        <dbReference type="ARBA" id="ARBA00007164"/>
    </source>
</evidence>
<keyword evidence="3" id="KW-0378">Hydrolase</keyword>
<dbReference type="RefSeq" id="WP_165388858.1">
    <property type="nucleotide sequence ID" value="NZ_SGXF01000002.1"/>
</dbReference>
<feature type="active site" description="Proton acceptor" evidence="7">
    <location>
        <position position="135"/>
    </location>
</feature>
<evidence type="ECO:0000313" key="14">
    <source>
        <dbReference type="Proteomes" id="UP000292927"/>
    </source>
</evidence>
<keyword evidence="14" id="KW-1185">Reference proteome</keyword>
<dbReference type="PROSITE" id="PS51257">
    <property type="entry name" value="PROKAR_LIPOPROTEIN"/>
    <property type="match status" value="1"/>
</dbReference>
<comment type="similarity">
    <text evidence="1 9">Belongs to the peptidase S11 family.</text>
</comment>
<keyword evidence="13" id="KW-0121">Carboxypeptidase</keyword>
<evidence type="ECO:0000256" key="4">
    <source>
        <dbReference type="ARBA" id="ARBA00022960"/>
    </source>
</evidence>
<keyword evidence="4" id="KW-0133">Cell shape</keyword>
<dbReference type="GO" id="GO:0071555">
    <property type="term" value="P:cell wall organization"/>
    <property type="evidence" value="ECO:0007669"/>
    <property type="project" value="UniProtKB-KW"/>
</dbReference>
<dbReference type="Gene3D" id="3.40.710.10">
    <property type="entry name" value="DD-peptidase/beta-lactamase superfamily"/>
    <property type="match status" value="1"/>
</dbReference>
<evidence type="ECO:0000256" key="2">
    <source>
        <dbReference type="ARBA" id="ARBA00022729"/>
    </source>
</evidence>
<dbReference type="PANTHER" id="PTHR21581:SF6">
    <property type="entry name" value="TRAFFICKING PROTEIN PARTICLE COMPLEX SUBUNIT 12"/>
    <property type="match status" value="1"/>
</dbReference>
<feature type="signal peptide" evidence="11">
    <location>
        <begin position="1"/>
        <end position="21"/>
    </location>
</feature>
<feature type="binding site" evidence="8">
    <location>
        <position position="312"/>
    </location>
    <ligand>
        <name>substrate</name>
    </ligand>
</feature>
<protein>
    <submittedName>
        <fullName evidence="13">D-alanyl-D-alanine carboxypeptidase-like protein</fullName>
    </submittedName>
</protein>
<dbReference type="PRINTS" id="PR00725">
    <property type="entry name" value="DADACBPTASE1"/>
</dbReference>
<keyword evidence="13" id="KW-0645">Protease</keyword>
<evidence type="ECO:0000259" key="12">
    <source>
        <dbReference type="Pfam" id="PF00768"/>
    </source>
</evidence>
<evidence type="ECO:0000256" key="7">
    <source>
        <dbReference type="PIRSR" id="PIRSR618044-1"/>
    </source>
</evidence>
<sequence length="360" mass="37495">MKKKSTRAAAFLLAAVLTVSAAACGNSENAGETTFPAASEGTYTSAQETPEEISTESASSPSSSEGSPETTGPVEQTTGAPEPVPSSAPTLQPTAADGQALGITAQSAVLYSCADGKTLVAKRSDNLVYPASTAKLLTAIIALRYVPLSDAVTVGDELDLVQPHSSLAYLAKGQQLTMDTLLHALLIPSGNDAAYTIAAHTGRVIAGNPALSPSEAVSVFVNTMNQIAAELGMKNSFFTNPDGYDDPKQQTTAEDLALLGAEFVKHPELTAITSLFSYDAVFTSGERITWKNTNALIDASNANYVSECIGLKTGSSAYSGNCLVSAFTHGGQSYIAVVMNSSKAARWSDSILLYQYLIQQ</sequence>
<feature type="chain" id="PRO_5039565237" evidence="11">
    <location>
        <begin position="22"/>
        <end position="360"/>
    </location>
</feature>
<dbReference type="InterPro" id="IPR018044">
    <property type="entry name" value="Peptidase_S11"/>
</dbReference>
<gene>
    <name evidence="13" type="ORF">EV209_1589</name>
</gene>
<name>A0A4Q7PLZ9_9FIRM</name>
<dbReference type="PANTHER" id="PTHR21581">
    <property type="entry name" value="D-ALANYL-D-ALANINE CARBOXYPEPTIDASE"/>
    <property type="match status" value="1"/>
</dbReference>
<evidence type="ECO:0000256" key="6">
    <source>
        <dbReference type="ARBA" id="ARBA00023316"/>
    </source>
</evidence>
<evidence type="ECO:0000256" key="3">
    <source>
        <dbReference type="ARBA" id="ARBA00022801"/>
    </source>
</evidence>
<dbReference type="InterPro" id="IPR012338">
    <property type="entry name" value="Beta-lactam/transpept-like"/>
</dbReference>
<dbReference type="GO" id="GO:0009002">
    <property type="term" value="F:serine-type D-Ala-D-Ala carboxypeptidase activity"/>
    <property type="evidence" value="ECO:0007669"/>
    <property type="project" value="InterPro"/>
</dbReference>
<feature type="active site" description="Acyl-ester intermediate" evidence="7">
    <location>
        <position position="132"/>
    </location>
</feature>
<dbReference type="GO" id="GO:0008360">
    <property type="term" value="P:regulation of cell shape"/>
    <property type="evidence" value="ECO:0007669"/>
    <property type="project" value="UniProtKB-KW"/>
</dbReference>
<feature type="active site" evidence="7">
    <location>
        <position position="189"/>
    </location>
</feature>
<comment type="caution">
    <text evidence="13">The sequence shown here is derived from an EMBL/GenBank/DDBJ whole genome shotgun (WGS) entry which is preliminary data.</text>
</comment>
<dbReference type="AlphaFoldDB" id="A0A4Q7PLZ9"/>
<evidence type="ECO:0000256" key="10">
    <source>
        <dbReference type="SAM" id="MobiDB-lite"/>
    </source>
</evidence>
<evidence type="ECO:0000256" key="11">
    <source>
        <dbReference type="SAM" id="SignalP"/>
    </source>
</evidence>
<dbReference type="EMBL" id="SGXF01000002">
    <property type="protein sequence ID" value="RZT01148.1"/>
    <property type="molecule type" value="Genomic_DNA"/>
</dbReference>
<feature type="domain" description="Peptidase S11 D-alanyl-D-alanine carboxypeptidase A N-terminal" evidence="12">
    <location>
        <begin position="100"/>
        <end position="342"/>
    </location>
</feature>
<feature type="compositionally biased region" description="Low complexity" evidence="10">
    <location>
        <begin position="55"/>
        <end position="73"/>
    </location>
</feature>
<dbReference type="GO" id="GO:0009252">
    <property type="term" value="P:peptidoglycan biosynthetic process"/>
    <property type="evidence" value="ECO:0007669"/>
    <property type="project" value="UniProtKB-KW"/>
</dbReference>
<keyword evidence="5" id="KW-0573">Peptidoglycan synthesis</keyword>
<keyword evidence="6" id="KW-0961">Cell wall biogenesis/degradation</keyword>
<accession>A0A4Q7PLZ9</accession>
<evidence type="ECO:0000256" key="9">
    <source>
        <dbReference type="RuleBase" id="RU004016"/>
    </source>
</evidence>
<evidence type="ECO:0000256" key="5">
    <source>
        <dbReference type="ARBA" id="ARBA00022984"/>
    </source>
</evidence>
<dbReference type="Proteomes" id="UP000292927">
    <property type="component" value="Unassembled WGS sequence"/>
</dbReference>
<reference evidence="13 14" key="1">
    <citation type="submission" date="2019-02" db="EMBL/GenBank/DDBJ databases">
        <title>Genomic Encyclopedia of Type Strains, Phase IV (KMG-IV): sequencing the most valuable type-strain genomes for metagenomic binning, comparative biology and taxonomic classification.</title>
        <authorList>
            <person name="Goeker M."/>
        </authorList>
    </citation>
    <scope>NUCLEOTIDE SEQUENCE [LARGE SCALE GENOMIC DNA]</scope>
    <source>
        <strain evidence="13 14">DSM 29486</strain>
    </source>
</reference>
<dbReference type="InterPro" id="IPR001967">
    <property type="entry name" value="Peptidase_S11_N"/>
</dbReference>
<keyword evidence="2 11" id="KW-0732">Signal</keyword>
<evidence type="ECO:0000313" key="13">
    <source>
        <dbReference type="EMBL" id="RZT01148.1"/>
    </source>
</evidence>
<proteinExistence type="inferred from homology"/>
<organism evidence="13 14">
    <name type="scientific">Cuneatibacter caecimuris</name>
    <dbReference type="NCBI Taxonomy" id="1796618"/>
    <lineage>
        <taxon>Bacteria</taxon>
        <taxon>Bacillati</taxon>
        <taxon>Bacillota</taxon>
        <taxon>Clostridia</taxon>
        <taxon>Lachnospirales</taxon>
        <taxon>Lachnospiraceae</taxon>
        <taxon>Cuneatibacter</taxon>
    </lineage>
</organism>
<dbReference type="GO" id="GO:0006508">
    <property type="term" value="P:proteolysis"/>
    <property type="evidence" value="ECO:0007669"/>
    <property type="project" value="InterPro"/>
</dbReference>
<dbReference type="SUPFAM" id="SSF56601">
    <property type="entry name" value="beta-lactamase/transpeptidase-like"/>
    <property type="match status" value="1"/>
</dbReference>
<evidence type="ECO:0000256" key="8">
    <source>
        <dbReference type="PIRSR" id="PIRSR618044-2"/>
    </source>
</evidence>
<feature type="region of interest" description="Disordered" evidence="10">
    <location>
        <begin position="26"/>
        <end position="94"/>
    </location>
</feature>
<dbReference type="Pfam" id="PF00768">
    <property type="entry name" value="Peptidase_S11"/>
    <property type="match status" value="1"/>
</dbReference>